<keyword evidence="2" id="KW-1133">Transmembrane helix</keyword>
<feature type="transmembrane region" description="Helical" evidence="2">
    <location>
        <begin position="37"/>
        <end position="55"/>
    </location>
</feature>
<evidence type="ECO:0000313" key="4">
    <source>
        <dbReference type="EMBL" id="MFC4357763.1"/>
    </source>
</evidence>
<feature type="transmembrane region" description="Helical" evidence="2">
    <location>
        <begin position="368"/>
        <end position="386"/>
    </location>
</feature>
<feature type="transmembrane region" description="Helical" evidence="2">
    <location>
        <begin position="294"/>
        <end position="313"/>
    </location>
</feature>
<organism evidence="4 5">
    <name type="scientific">Halobium salinum</name>
    <dbReference type="NCBI Taxonomy" id="1364940"/>
    <lineage>
        <taxon>Archaea</taxon>
        <taxon>Methanobacteriati</taxon>
        <taxon>Methanobacteriota</taxon>
        <taxon>Stenosarchaea group</taxon>
        <taxon>Halobacteria</taxon>
        <taxon>Halobacteriales</taxon>
        <taxon>Haloferacaceae</taxon>
        <taxon>Halobium</taxon>
    </lineage>
</organism>
<comment type="caution">
    <text evidence="4">The sequence shown here is derived from an EMBL/GenBank/DDBJ whole genome shotgun (WGS) entry which is preliminary data.</text>
</comment>
<dbReference type="Gene3D" id="3.90.182.10">
    <property type="entry name" value="Toxin - Anthrax Protective Antigen,domain 1"/>
    <property type="match status" value="1"/>
</dbReference>
<feature type="transmembrane region" description="Helical" evidence="2">
    <location>
        <begin position="118"/>
        <end position="136"/>
    </location>
</feature>
<evidence type="ECO:0000256" key="1">
    <source>
        <dbReference type="SAM" id="MobiDB-lite"/>
    </source>
</evidence>
<reference evidence="4 5" key="1">
    <citation type="journal article" date="2019" name="Int. J. Syst. Evol. Microbiol.">
        <title>The Global Catalogue of Microorganisms (GCM) 10K type strain sequencing project: providing services to taxonomists for standard genome sequencing and annotation.</title>
        <authorList>
            <consortium name="The Broad Institute Genomics Platform"/>
            <consortium name="The Broad Institute Genome Sequencing Center for Infectious Disease"/>
            <person name="Wu L."/>
            <person name="Ma J."/>
        </authorList>
    </citation>
    <scope>NUCLEOTIDE SEQUENCE [LARGE SCALE GENOMIC DNA]</scope>
    <source>
        <strain evidence="4 5">CGMCC 1.12553</strain>
    </source>
</reference>
<dbReference type="SUPFAM" id="SSF56988">
    <property type="entry name" value="Anthrax protective antigen"/>
    <property type="match status" value="1"/>
</dbReference>
<feature type="domain" description="PA14" evidence="3">
    <location>
        <begin position="506"/>
        <end position="642"/>
    </location>
</feature>
<feature type="transmembrane region" description="Helical" evidence="2">
    <location>
        <begin position="232"/>
        <end position="252"/>
    </location>
</feature>
<accession>A0ABD5PAK2</accession>
<dbReference type="InterPro" id="IPR011658">
    <property type="entry name" value="PA14_dom"/>
</dbReference>
<feature type="transmembrane region" description="Helical" evidence="2">
    <location>
        <begin position="148"/>
        <end position="169"/>
    </location>
</feature>
<dbReference type="Pfam" id="PF09852">
    <property type="entry name" value="DUF2079"/>
    <property type="match status" value="1"/>
</dbReference>
<proteinExistence type="predicted"/>
<keyword evidence="5" id="KW-1185">Reference proteome</keyword>
<evidence type="ECO:0000313" key="5">
    <source>
        <dbReference type="Proteomes" id="UP001595921"/>
    </source>
</evidence>
<name>A0ABD5PAK2_9EURY</name>
<evidence type="ECO:0000259" key="3">
    <source>
        <dbReference type="PROSITE" id="PS51820"/>
    </source>
</evidence>
<evidence type="ECO:0000256" key="2">
    <source>
        <dbReference type="SAM" id="Phobius"/>
    </source>
</evidence>
<keyword evidence="2" id="KW-0812">Transmembrane</keyword>
<protein>
    <submittedName>
        <fullName evidence="4">DUF2079 domain-containing protein</fullName>
    </submittedName>
</protein>
<dbReference type="AlphaFoldDB" id="A0ABD5PAK2"/>
<dbReference type="Pfam" id="PF07691">
    <property type="entry name" value="PA14"/>
    <property type="match status" value="1"/>
</dbReference>
<dbReference type="SMART" id="SM00758">
    <property type="entry name" value="PA14"/>
    <property type="match status" value="1"/>
</dbReference>
<dbReference type="PROSITE" id="PS51820">
    <property type="entry name" value="PA14"/>
    <property type="match status" value="1"/>
</dbReference>
<dbReference type="Proteomes" id="UP001595921">
    <property type="component" value="Unassembled WGS sequence"/>
</dbReference>
<dbReference type="InterPro" id="IPR037524">
    <property type="entry name" value="PA14/GLEYA"/>
</dbReference>
<dbReference type="EMBL" id="JBHSDS010000004">
    <property type="protein sequence ID" value="MFC4357763.1"/>
    <property type="molecule type" value="Genomic_DNA"/>
</dbReference>
<gene>
    <name evidence="4" type="ORF">ACFO0N_07350</name>
</gene>
<sequence>MSRLREYKKADSLSDLRNSLPKSRKGIVEFFTDRPKCTIAVTAFVYVVLLSYFSWRRHIAFNTYAFDLGIMEQAVWNTLQGRGPVLYNTPEGASHLLVHTSVIQILIVPMYAIYPSTVWFLTIQAAIIATAGFPIYKIASRHLPKEHSLLLALLFYLNPVVWGIILNGWHPVSLAIPFLLASFYYLQEENYRVYWLFVVLALFCKETVALPIGMLGIYHLWEHRTDLSRRRLAVSFGTMFVAAIWLALPFVLPDPESGWSAFHSYYGYLGGSAGEIVTNAILNPELWLKQIFEYSSLMYLVYFLAPFVFLPILSPKETGISLPVILMVVLAGPGLTKIDTQYPALIIPFVVISFVYAIAKLEPESRKQIFTISIVACLLISSVIIVRPTSFNRFDEAMDKETTRDEVRERLVSEIPDEGVLLTETTLFTHTFKRSGSTYLLDGHPATFTDYPEADYIALDKYAISSMPPNVNMTELKSDMGVYIWGDGVVVLKRGYDGEPKTIEPPNNRGLHTEFYRGNNFNEKVFEAPTTSVSNDWGTSSPAPGVPKNNFTVKWTGKIYVPESGYYGFKINADDGADVSINGKKVAGQIDRRLVSDEGSIYLDKGWNTIRVRFWDGPESAAIDLKWLPPGRQQYSGIPSENYRQPEKNSTVEP</sequence>
<feature type="region of interest" description="Disordered" evidence="1">
    <location>
        <begin position="635"/>
        <end position="654"/>
    </location>
</feature>
<keyword evidence="2" id="KW-0472">Membrane</keyword>
<dbReference type="InterPro" id="IPR018650">
    <property type="entry name" value="STSV1_Orf64"/>
</dbReference>
<feature type="transmembrane region" description="Helical" evidence="2">
    <location>
        <begin position="193"/>
        <end position="220"/>
    </location>
</feature>
<dbReference type="RefSeq" id="WP_267625398.1">
    <property type="nucleotide sequence ID" value="NZ_JAODIW010000013.1"/>
</dbReference>
<feature type="transmembrane region" description="Helical" evidence="2">
    <location>
        <begin position="320"/>
        <end position="336"/>
    </location>
</feature>
<feature type="transmembrane region" description="Helical" evidence="2">
    <location>
        <begin position="342"/>
        <end position="359"/>
    </location>
</feature>